<keyword evidence="2" id="KW-1185">Reference proteome</keyword>
<proteinExistence type="predicted"/>
<dbReference type="RefSeq" id="XP_067487024.1">
    <property type="nucleotide sequence ID" value="XM_067639213.1"/>
</dbReference>
<dbReference type="AlphaFoldDB" id="A0A436ZRB9"/>
<protein>
    <submittedName>
        <fullName evidence="1">Uncharacterized protein</fullName>
    </submittedName>
</protein>
<comment type="caution">
    <text evidence="1">The sequence shown here is derived from an EMBL/GenBank/DDBJ whole genome shotgun (WGS) entry which is preliminary data.</text>
</comment>
<dbReference type="OrthoDB" id="10650624at2759"/>
<reference evidence="1 2" key="1">
    <citation type="submission" date="2019-01" db="EMBL/GenBank/DDBJ databases">
        <title>Intercellular communication is required for trap formation in the nematode-trapping fungus Duddingtonia flagrans.</title>
        <authorList>
            <person name="Youssar L."/>
            <person name="Wernet V."/>
            <person name="Hensel N."/>
            <person name="Hildebrandt H.-G."/>
            <person name="Fischer R."/>
        </authorList>
    </citation>
    <scope>NUCLEOTIDE SEQUENCE [LARGE SCALE GENOMIC DNA]</scope>
    <source>
        <strain evidence="1 2">CBS H-5679</strain>
    </source>
</reference>
<accession>A0A436ZRB9</accession>
<dbReference type="EMBL" id="SAEB01000012">
    <property type="protein sequence ID" value="RVD81480.1"/>
    <property type="molecule type" value="Genomic_DNA"/>
</dbReference>
<name>A0A436ZRB9_ARTFL</name>
<dbReference type="Proteomes" id="UP000283090">
    <property type="component" value="Unassembled WGS sequence"/>
</dbReference>
<dbReference type="VEuPathDB" id="FungiDB:DFL_009344"/>
<evidence type="ECO:0000313" key="2">
    <source>
        <dbReference type="Proteomes" id="UP000283090"/>
    </source>
</evidence>
<evidence type="ECO:0000313" key="1">
    <source>
        <dbReference type="EMBL" id="RVD81480.1"/>
    </source>
</evidence>
<sequence>MPLLHRKSTETPLKGTKGSEATDLDFTLKATRGQEHLDIDGNIQFVYWENPQCSINDNDSPTEVIRDKKRRFAATDPLSKFDFKALRERHILPPSFNIDGIENAIALCKRYHALDTPVPMLVLVPLNLQSFLKFETNDFQQRLQKPPSSYSSGCRIKPAKLYL</sequence>
<dbReference type="GeneID" id="93591655"/>
<organism evidence="1 2">
    <name type="scientific">Arthrobotrys flagrans</name>
    <name type="common">Nematode-trapping fungus</name>
    <name type="synonym">Trichothecium flagrans</name>
    <dbReference type="NCBI Taxonomy" id="97331"/>
    <lineage>
        <taxon>Eukaryota</taxon>
        <taxon>Fungi</taxon>
        <taxon>Dikarya</taxon>
        <taxon>Ascomycota</taxon>
        <taxon>Pezizomycotina</taxon>
        <taxon>Orbiliomycetes</taxon>
        <taxon>Orbiliales</taxon>
        <taxon>Orbiliaceae</taxon>
        <taxon>Arthrobotrys</taxon>
    </lineage>
</organism>
<gene>
    <name evidence="1" type="ORF">DFL_009344</name>
</gene>